<evidence type="ECO:0000313" key="3">
    <source>
        <dbReference type="Proteomes" id="UP000632849"/>
    </source>
</evidence>
<evidence type="ECO:0000256" key="1">
    <source>
        <dbReference type="SAM" id="MobiDB-lite"/>
    </source>
</evidence>
<sequence length="268" mass="29923">MTCGDGLETLLNDPRDHHDPYETTETHVERLLGRALNSFDLPDATVERLDAALAHSTALHSSHHSSSLRRTTYRHTYLLADGSALTLWELVHNAGRDGSPQHELYAEEAEARLAASRLPAGPLPEWTVERADGLPPEEDDDLAALSALLARPIPAQPRMYVPDDSADHARRVLRRAENADRPSERTARRLRIAFAHHITQVFGRHCPVEGGREAGFTLYEHQFLLLDGSELSLWEVEHTATPDGRHMCEVYESEAAARGAMEARSRVR</sequence>
<protein>
    <submittedName>
        <fullName evidence="2">Uncharacterized protein</fullName>
    </submittedName>
</protein>
<dbReference type="EMBL" id="BNBE01000001">
    <property type="protein sequence ID" value="GHF97652.1"/>
    <property type="molecule type" value="Genomic_DNA"/>
</dbReference>
<name>A0A919BK78_STRFL</name>
<dbReference type="AlphaFoldDB" id="A0A919BK78"/>
<dbReference type="Pfam" id="PF19738">
    <property type="entry name" value="DUF6227"/>
    <property type="match status" value="1"/>
</dbReference>
<keyword evidence="3" id="KW-1185">Reference proteome</keyword>
<comment type="caution">
    <text evidence="2">The sequence shown here is derived from an EMBL/GenBank/DDBJ whole genome shotgun (WGS) entry which is preliminary data.</text>
</comment>
<reference evidence="2" key="1">
    <citation type="journal article" date="2014" name="Int. J. Syst. Evol. Microbiol.">
        <title>Complete genome sequence of Corynebacterium casei LMG S-19264T (=DSM 44701T), isolated from a smear-ripened cheese.</title>
        <authorList>
            <consortium name="US DOE Joint Genome Institute (JGI-PGF)"/>
            <person name="Walter F."/>
            <person name="Albersmeier A."/>
            <person name="Kalinowski J."/>
            <person name="Ruckert C."/>
        </authorList>
    </citation>
    <scope>NUCLEOTIDE SEQUENCE</scope>
    <source>
        <strain evidence="2">JCM 4122</strain>
    </source>
</reference>
<dbReference type="InterPro" id="IPR046195">
    <property type="entry name" value="DUF6227"/>
</dbReference>
<accession>A0A919BK78</accession>
<organism evidence="2 3">
    <name type="scientific">Streptomyces filamentosus</name>
    <name type="common">Streptomyces roseosporus</name>
    <dbReference type="NCBI Taxonomy" id="67294"/>
    <lineage>
        <taxon>Bacteria</taxon>
        <taxon>Bacillati</taxon>
        <taxon>Actinomycetota</taxon>
        <taxon>Actinomycetes</taxon>
        <taxon>Kitasatosporales</taxon>
        <taxon>Streptomycetaceae</taxon>
        <taxon>Streptomyces</taxon>
    </lineage>
</organism>
<proteinExistence type="predicted"/>
<reference evidence="2" key="2">
    <citation type="submission" date="2020-09" db="EMBL/GenBank/DDBJ databases">
        <authorList>
            <person name="Sun Q."/>
            <person name="Ohkuma M."/>
        </authorList>
    </citation>
    <scope>NUCLEOTIDE SEQUENCE</scope>
    <source>
        <strain evidence="2">JCM 4122</strain>
    </source>
</reference>
<gene>
    <name evidence="2" type="ORF">GCM10017667_30090</name>
</gene>
<evidence type="ECO:0000313" key="2">
    <source>
        <dbReference type="EMBL" id="GHF97652.1"/>
    </source>
</evidence>
<dbReference type="Proteomes" id="UP000632849">
    <property type="component" value="Unassembled WGS sequence"/>
</dbReference>
<feature type="region of interest" description="Disordered" evidence="1">
    <location>
        <begin position="1"/>
        <end position="21"/>
    </location>
</feature>